<organism evidence="2 3">
    <name type="scientific">Conger conger</name>
    <name type="common">Conger eel</name>
    <name type="synonym">Muraena conger</name>
    <dbReference type="NCBI Taxonomy" id="82655"/>
    <lineage>
        <taxon>Eukaryota</taxon>
        <taxon>Metazoa</taxon>
        <taxon>Chordata</taxon>
        <taxon>Craniata</taxon>
        <taxon>Vertebrata</taxon>
        <taxon>Euteleostomi</taxon>
        <taxon>Actinopterygii</taxon>
        <taxon>Neopterygii</taxon>
        <taxon>Teleostei</taxon>
        <taxon>Anguilliformes</taxon>
        <taxon>Congridae</taxon>
        <taxon>Conger</taxon>
    </lineage>
</organism>
<protein>
    <submittedName>
        <fullName evidence="2">Uncharacterized protein</fullName>
    </submittedName>
</protein>
<proteinExistence type="predicted"/>
<gene>
    <name evidence="2" type="ORF">COCON_G00184590</name>
</gene>
<evidence type="ECO:0000313" key="2">
    <source>
        <dbReference type="EMBL" id="KAJ8256307.1"/>
    </source>
</evidence>
<feature type="region of interest" description="Disordered" evidence="1">
    <location>
        <begin position="1"/>
        <end position="44"/>
    </location>
</feature>
<feature type="region of interest" description="Disordered" evidence="1">
    <location>
        <begin position="100"/>
        <end position="124"/>
    </location>
</feature>
<sequence length="124" mass="13015">MRLPGIISGNLVSPDVDSTTRGRHTPSLAAPGPKGDPGEDYSEGEGVQQLRDALKILAERVLILEHMIGVHESPLDSGSGLAVLADPTPLPAVKIERVGPVDSPSLLQEASDLIGQNLPRRGDN</sequence>
<comment type="caution">
    <text evidence="2">The sequence shown here is derived from an EMBL/GenBank/DDBJ whole genome shotgun (WGS) entry which is preliminary data.</text>
</comment>
<dbReference type="AlphaFoldDB" id="A0A9Q1HRP2"/>
<dbReference type="EMBL" id="JAFJMO010000014">
    <property type="protein sequence ID" value="KAJ8256307.1"/>
    <property type="molecule type" value="Genomic_DNA"/>
</dbReference>
<keyword evidence="3" id="KW-1185">Reference proteome</keyword>
<evidence type="ECO:0000256" key="1">
    <source>
        <dbReference type="SAM" id="MobiDB-lite"/>
    </source>
</evidence>
<accession>A0A9Q1HRP2</accession>
<reference evidence="2" key="1">
    <citation type="journal article" date="2023" name="Science">
        <title>Genome structures resolve the early diversification of teleost fishes.</title>
        <authorList>
            <person name="Parey E."/>
            <person name="Louis A."/>
            <person name="Montfort J."/>
            <person name="Bouchez O."/>
            <person name="Roques C."/>
            <person name="Iampietro C."/>
            <person name="Lluch J."/>
            <person name="Castinel A."/>
            <person name="Donnadieu C."/>
            <person name="Desvignes T."/>
            <person name="Floi Bucao C."/>
            <person name="Jouanno E."/>
            <person name="Wen M."/>
            <person name="Mejri S."/>
            <person name="Dirks R."/>
            <person name="Jansen H."/>
            <person name="Henkel C."/>
            <person name="Chen W.J."/>
            <person name="Zahm M."/>
            <person name="Cabau C."/>
            <person name="Klopp C."/>
            <person name="Thompson A.W."/>
            <person name="Robinson-Rechavi M."/>
            <person name="Braasch I."/>
            <person name="Lecointre G."/>
            <person name="Bobe J."/>
            <person name="Postlethwait J.H."/>
            <person name="Berthelot C."/>
            <person name="Roest Crollius H."/>
            <person name="Guiguen Y."/>
        </authorList>
    </citation>
    <scope>NUCLEOTIDE SEQUENCE</scope>
    <source>
        <strain evidence="2">Concon-B</strain>
    </source>
</reference>
<name>A0A9Q1HRP2_CONCO</name>
<dbReference type="OrthoDB" id="10071545at2759"/>
<evidence type="ECO:0000313" key="3">
    <source>
        <dbReference type="Proteomes" id="UP001152803"/>
    </source>
</evidence>
<dbReference type="Proteomes" id="UP001152803">
    <property type="component" value="Unassembled WGS sequence"/>
</dbReference>